<keyword evidence="2 3" id="KW-0081">Bacteriolytic enzyme</keyword>
<evidence type="ECO:0000256" key="1">
    <source>
        <dbReference type="ARBA" id="ARBA00022529"/>
    </source>
</evidence>
<dbReference type="GO" id="GO:0042742">
    <property type="term" value="P:defense response to bacterium"/>
    <property type="evidence" value="ECO:0007669"/>
    <property type="project" value="UniProtKB-KW"/>
</dbReference>
<evidence type="ECO:0000256" key="2">
    <source>
        <dbReference type="ARBA" id="ARBA00022638"/>
    </source>
</evidence>
<dbReference type="EC" id="3.2.1.17" evidence="3"/>
<proteinExistence type="inferred from homology"/>
<sequence>MSDRKHVFDTVNRYADGIWNKPGAIVAFDAALDKLLGLEPTPVPTKPVSDFDKAVIAHLRDEEGVRPEAYRDHLGYWTIGIGRLIDPRKGGRITPEEDAILLANDPSRQGKSWRQYVLTEPEMNMLKLNDIERFVSVISKWPAWKAVGDNIPRKVALTSMAFQLGADGLAKFKNSLRMVEQGRFADAADNFMKSKWARQTPERAGRVTQMIRTGLFS</sequence>
<keyword evidence="3 4" id="KW-0378">Hydrolase</keyword>
<dbReference type="Proteomes" id="UP000253727">
    <property type="component" value="Unassembled WGS sequence"/>
</dbReference>
<protein>
    <recommendedName>
        <fullName evidence="3">Lysozyme</fullName>
        <ecNumber evidence="3">3.2.1.17</ecNumber>
    </recommendedName>
</protein>
<dbReference type="PRINTS" id="PR00684">
    <property type="entry name" value="T4LYSOZYME"/>
</dbReference>
<dbReference type="Pfam" id="PF00959">
    <property type="entry name" value="Phage_lysozyme"/>
    <property type="match status" value="1"/>
</dbReference>
<comment type="catalytic activity">
    <reaction evidence="3">
        <text>Hydrolysis of (1-&gt;4)-beta-linkages between N-acetylmuramic acid and N-acetyl-D-glucosamine residues in a peptidoglycan and between N-acetyl-D-glucosamine residues in chitodextrins.</text>
        <dbReference type="EC" id="3.2.1.17"/>
    </reaction>
</comment>
<dbReference type="GO" id="GO:0009253">
    <property type="term" value="P:peptidoglycan catabolic process"/>
    <property type="evidence" value="ECO:0007669"/>
    <property type="project" value="InterPro"/>
</dbReference>
<name>A0A369Q5N9_9SPHN</name>
<evidence type="ECO:0000313" key="5">
    <source>
        <dbReference type="Proteomes" id="UP000253727"/>
    </source>
</evidence>
<dbReference type="PANTHER" id="PTHR37406:SF1">
    <property type="entry name" value="T4-TYPE LYSOZYME 1-RELATED"/>
    <property type="match status" value="1"/>
</dbReference>
<dbReference type="SUPFAM" id="SSF53955">
    <property type="entry name" value="Lysozyme-like"/>
    <property type="match status" value="1"/>
</dbReference>
<dbReference type="AlphaFoldDB" id="A0A369Q5N9"/>
<dbReference type="InterPro" id="IPR052619">
    <property type="entry name" value="Phage_lysozyme-like"/>
</dbReference>
<dbReference type="InterPro" id="IPR023347">
    <property type="entry name" value="Lysozyme_dom_sf"/>
</dbReference>
<accession>A0A369Q5N9</accession>
<keyword evidence="3 4" id="KW-0326">Glycosidase</keyword>
<comment type="caution">
    <text evidence="4">The sequence shown here is derived from an EMBL/GenBank/DDBJ whole genome shotgun (WGS) entry which is preliminary data.</text>
</comment>
<organism evidence="4 5">
    <name type="scientific">Alteripontixanthobacter maritimus</name>
    <dbReference type="NCBI Taxonomy" id="2161824"/>
    <lineage>
        <taxon>Bacteria</taxon>
        <taxon>Pseudomonadati</taxon>
        <taxon>Pseudomonadota</taxon>
        <taxon>Alphaproteobacteria</taxon>
        <taxon>Sphingomonadales</taxon>
        <taxon>Erythrobacteraceae</taxon>
        <taxon>Alteripontixanthobacter</taxon>
    </lineage>
</organism>
<dbReference type="GO" id="GO:0016998">
    <property type="term" value="P:cell wall macromolecule catabolic process"/>
    <property type="evidence" value="ECO:0007669"/>
    <property type="project" value="InterPro"/>
</dbReference>
<dbReference type="InterPro" id="IPR002196">
    <property type="entry name" value="Glyco_hydro_24"/>
</dbReference>
<dbReference type="OrthoDB" id="5327667at2"/>
<evidence type="ECO:0000256" key="3">
    <source>
        <dbReference type="RuleBase" id="RU003788"/>
    </source>
</evidence>
<dbReference type="GO" id="GO:0031640">
    <property type="term" value="P:killing of cells of another organism"/>
    <property type="evidence" value="ECO:0007669"/>
    <property type="project" value="UniProtKB-KW"/>
</dbReference>
<dbReference type="InterPro" id="IPR023346">
    <property type="entry name" value="Lysozyme-like_dom_sf"/>
</dbReference>
<dbReference type="EMBL" id="QBKA01000002">
    <property type="protein sequence ID" value="RDC59802.1"/>
    <property type="molecule type" value="Genomic_DNA"/>
</dbReference>
<dbReference type="InterPro" id="IPR001165">
    <property type="entry name" value="T4-type_lysozyme"/>
</dbReference>
<keyword evidence="5" id="KW-1185">Reference proteome</keyword>
<dbReference type="RefSeq" id="WP_115367481.1">
    <property type="nucleotide sequence ID" value="NZ_QBKA01000002.1"/>
</dbReference>
<dbReference type="PANTHER" id="PTHR37406">
    <property type="entry name" value="T4-TYPE LYSOZYME 1-RELATED"/>
    <property type="match status" value="1"/>
</dbReference>
<keyword evidence="1 3" id="KW-0929">Antimicrobial</keyword>
<gene>
    <name evidence="4" type="ORF">HME9302_00997</name>
</gene>
<dbReference type="GO" id="GO:0003796">
    <property type="term" value="F:lysozyme activity"/>
    <property type="evidence" value="ECO:0007669"/>
    <property type="project" value="UniProtKB-EC"/>
</dbReference>
<dbReference type="Gene3D" id="1.10.530.40">
    <property type="match status" value="1"/>
</dbReference>
<reference evidence="4 5" key="1">
    <citation type="submission" date="2018-04" db="EMBL/GenBank/DDBJ databases">
        <title>Altererythrobacter sp. HME9302 genome sequencing and assembly.</title>
        <authorList>
            <person name="Kang H."/>
            <person name="Kim H."/>
            <person name="Joh K."/>
        </authorList>
    </citation>
    <scope>NUCLEOTIDE SEQUENCE [LARGE SCALE GENOMIC DNA]</scope>
    <source>
        <strain evidence="4 5">HME9302</strain>
    </source>
</reference>
<comment type="similarity">
    <text evidence="3">Belongs to the glycosyl hydrolase 24 family.</text>
</comment>
<evidence type="ECO:0000313" key="4">
    <source>
        <dbReference type="EMBL" id="RDC59802.1"/>
    </source>
</evidence>